<dbReference type="PRINTS" id="PR01607">
    <property type="entry name" value="APYRASEFAMLY"/>
</dbReference>
<evidence type="ECO:0000313" key="2">
    <source>
        <dbReference type="EMBL" id="PQL92658.1"/>
    </source>
</evidence>
<dbReference type="EMBL" id="PSZM01000037">
    <property type="protein sequence ID" value="PQL92658.1"/>
    <property type="molecule type" value="Genomic_DNA"/>
</dbReference>
<reference evidence="2 3" key="1">
    <citation type="submission" date="2018-02" db="EMBL/GenBank/DDBJ databases">
        <title>Genome sequences of Apibacter spp., gut symbionts of Asian honey bees.</title>
        <authorList>
            <person name="Kwong W.K."/>
            <person name="Steele M.I."/>
            <person name="Moran N.A."/>
        </authorList>
    </citation>
    <scope>NUCLEOTIDE SEQUENCE [LARGE SCALE GENOMIC DNA]</scope>
    <source>
        <strain evidence="3">wkB301</strain>
    </source>
</reference>
<proteinExistence type="predicted"/>
<dbReference type="OrthoDB" id="4762412at2"/>
<evidence type="ECO:0000313" key="3">
    <source>
        <dbReference type="Proteomes" id="UP000238042"/>
    </source>
</evidence>
<gene>
    <name evidence="2" type="ORF">C4S77_06450</name>
</gene>
<dbReference type="InterPro" id="IPR008334">
    <property type="entry name" value="5'-Nucleotdase_C"/>
</dbReference>
<name>A0A2S8ACK3_9FLAO</name>
<dbReference type="RefSeq" id="WP_105246869.1">
    <property type="nucleotide sequence ID" value="NZ_PSZM01000037.1"/>
</dbReference>
<dbReference type="GO" id="GO:0008253">
    <property type="term" value="F:5'-nucleotidase activity"/>
    <property type="evidence" value="ECO:0007669"/>
    <property type="project" value="TreeGrafter"/>
</dbReference>
<keyword evidence="3" id="KW-1185">Reference proteome</keyword>
<evidence type="ECO:0000259" key="1">
    <source>
        <dbReference type="Pfam" id="PF02872"/>
    </source>
</evidence>
<dbReference type="PANTHER" id="PTHR11575">
    <property type="entry name" value="5'-NUCLEOTIDASE-RELATED"/>
    <property type="match status" value="1"/>
</dbReference>
<dbReference type="Gene3D" id="3.90.780.10">
    <property type="entry name" value="5'-Nucleotidase, C-terminal domain"/>
    <property type="match status" value="1"/>
</dbReference>
<dbReference type="GO" id="GO:0008768">
    <property type="term" value="F:UDP-sugar diphosphatase activity"/>
    <property type="evidence" value="ECO:0007669"/>
    <property type="project" value="TreeGrafter"/>
</dbReference>
<accession>A0A2S8ACK3</accession>
<dbReference type="GO" id="GO:0009166">
    <property type="term" value="P:nucleotide catabolic process"/>
    <property type="evidence" value="ECO:0007669"/>
    <property type="project" value="InterPro"/>
</dbReference>
<dbReference type="Proteomes" id="UP000238042">
    <property type="component" value="Unassembled WGS sequence"/>
</dbReference>
<protein>
    <recommendedName>
        <fullName evidence="1">5'-Nucleotidase C-terminal domain-containing protein</fullName>
    </recommendedName>
</protein>
<feature type="domain" description="5'-Nucleotidase C-terminal" evidence="1">
    <location>
        <begin position="79"/>
        <end position="210"/>
    </location>
</feature>
<sequence length="251" mass="29132">MKKINYIFFISFLLLLVISCKTAVLNEDYQLYPNKEINDSIKPDSLYIKIISPYKQQLDSIMSQPISYANVDFTKEGFSSNEGNLLADLVLDFSKKYTKENKLPMPDFCLLNIGGIRTIIPKGVITVGNIYEVAPFENELVFIQLDGTQMSEMFEYLRKEKLGHPLAGINVVYKKDKFFSAEIEGVPYNKNKKYWVVTLDYLLTGGDRMYFFTKSDQVTLPHIKLREVLLEQIKKYKILPESKDQRLIFQE</sequence>
<organism evidence="2 3">
    <name type="scientific">Apibacter adventoris</name>
    <dbReference type="NCBI Taxonomy" id="1679466"/>
    <lineage>
        <taxon>Bacteria</taxon>
        <taxon>Pseudomonadati</taxon>
        <taxon>Bacteroidota</taxon>
        <taxon>Flavobacteriia</taxon>
        <taxon>Flavobacteriales</taxon>
        <taxon>Weeksellaceae</taxon>
        <taxon>Apibacter</taxon>
    </lineage>
</organism>
<dbReference type="GO" id="GO:0030288">
    <property type="term" value="C:outer membrane-bounded periplasmic space"/>
    <property type="evidence" value="ECO:0007669"/>
    <property type="project" value="TreeGrafter"/>
</dbReference>
<dbReference type="InterPro" id="IPR036907">
    <property type="entry name" value="5'-Nucleotdase_C_sf"/>
</dbReference>
<dbReference type="AlphaFoldDB" id="A0A2S8ACK3"/>
<dbReference type="InterPro" id="IPR006179">
    <property type="entry name" value="5_nucleotidase/apyrase"/>
</dbReference>
<dbReference type="PROSITE" id="PS51257">
    <property type="entry name" value="PROKAR_LIPOPROTEIN"/>
    <property type="match status" value="1"/>
</dbReference>
<comment type="caution">
    <text evidence="2">The sequence shown here is derived from an EMBL/GenBank/DDBJ whole genome shotgun (WGS) entry which is preliminary data.</text>
</comment>
<dbReference type="Pfam" id="PF02872">
    <property type="entry name" value="5_nucleotid_C"/>
    <property type="match status" value="1"/>
</dbReference>
<dbReference type="SUPFAM" id="SSF55816">
    <property type="entry name" value="5'-nucleotidase (syn. UDP-sugar hydrolase), C-terminal domain"/>
    <property type="match status" value="1"/>
</dbReference>
<dbReference type="PANTHER" id="PTHR11575:SF24">
    <property type="entry name" value="5'-NUCLEOTIDASE"/>
    <property type="match status" value="1"/>
</dbReference>